<dbReference type="InterPro" id="IPR008183">
    <property type="entry name" value="Aldose_1/G6P_1-epimerase"/>
</dbReference>
<dbReference type="EC" id="5.1.3.15" evidence="4"/>
<dbReference type="PANTHER" id="PTHR11122:SF13">
    <property type="entry name" value="GLUCOSE-6-PHOSPHATE 1-EPIMERASE"/>
    <property type="match status" value="1"/>
</dbReference>
<reference evidence="7" key="1">
    <citation type="submission" date="2016-11" db="EMBL/GenBank/DDBJ databases">
        <authorList>
            <person name="Varghese N."/>
            <person name="Submissions S."/>
        </authorList>
    </citation>
    <scope>NUCLEOTIDE SEQUENCE [LARGE SCALE GENOMIC DNA]</scope>
    <source>
        <strain evidence="7">CGMCC 1.7063</strain>
    </source>
</reference>
<dbReference type="OrthoDB" id="9790727at2"/>
<dbReference type="GO" id="GO:0005975">
    <property type="term" value="P:carbohydrate metabolic process"/>
    <property type="evidence" value="ECO:0007669"/>
    <property type="project" value="InterPro"/>
</dbReference>
<evidence type="ECO:0000313" key="7">
    <source>
        <dbReference type="Proteomes" id="UP000184170"/>
    </source>
</evidence>
<keyword evidence="7" id="KW-1185">Reference proteome</keyword>
<dbReference type="EMBL" id="FQVA01000001">
    <property type="protein sequence ID" value="SHF06883.1"/>
    <property type="molecule type" value="Genomic_DNA"/>
</dbReference>
<name>A0A1M4YMJ9_9GAMM</name>
<dbReference type="InterPro" id="IPR025532">
    <property type="entry name" value="G6P_1-epimerase"/>
</dbReference>
<dbReference type="GO" id="GO:0047938">
    <property type="term" value="F:glucose-6-phosphate 1-epimerase activity"/>
    <property type="evidence" value="ECO:0007669"/>
    <property type="project" value="UniProtKB-UniRule"/>
</dbReference>
<accession>A0A1M4YMJ9</accession>
<feature type="active site" evidence="5">
    <location>
        <position position="166"/>
    </location>
</feature>
<dbReference type="GO" id="GO:0030246">
    <property type="term" value="F:carbohydrate binding"/>
    <property type="evidence" value="ECO:0007669"/>
    <property type="project" value="UniProtKB-UniRule"/>
</dbReference>
<evidence type="ECO:0000256" key="2">
    <source>
        <dbReference type="ARBA" id="ARBA00005866"/>
    </source>
</evidence>
<evidence type="ECO:0000256" key="4">
    <source>
        <dbReference type="PIRNR" id="PIRNR016020"/>
    </source>
</evidence>
<feature type="active site" evidence="5">
    <location>
        <position position="265"/>
    </location>
</feature>
<evidence type="ECO:0000256" key="5">
    <source>
        <dbReference type="PIRSR" id="PIRSR016020-1"/>
    </source>
</evidence>
<proteinExistence type="inferred from homology"/>
<evidence type="ECO:0000256" key="1">
    <source>
        <dbReference type="ARBA" id="ARBA00001096"/>
    </source>
</evidence>
<dbReference type="RefSeq" id="WP_159435991.1">
    <property type="nucleotide sequence ID" value="NZ_FQVA01000001.1"/>
</dbReference>
<evidence type="ECO:0000313" key="6">
    <source>
        <dbReference type="EMBL" id="SHF06883.1"/>
    </source>
</evidence>
<dbReference type="CDD" id="cd09020">
    <property type="entry name" value="D-hex-6-P-epi_like"/>
    <property type="match status" value="1"/>
</dbReference>
<dbReference type="Proteomes" id="UP000184170">
    <property type="component" value="Unassembled WGS sequence"/>
</dbReference>
<dbReference type="PANTHER" id="PTHR11122">
    <property type="entry name" value="APOSPORY-ASSOCIATED PROTEIN C-RELATED"/>
    <property type="match status" value="1"/>
</dbReference>
<comment type="similarity">
    <text evidence="2 4">Belongs to the glucose-6-phosphate 1-epimerase family.</text>
</comment>
<dbReference type="SUPFAM" id="SSF74650">
    <property type="entry name" value="Galactose mutarotase-like"/>
    <property type="match status" value="1"/>
</dbReference>
<dbReference type="Pfam" id="PF01263">
    <property type="entry name" value="Aldose_epim"/>
    <property type="match status" value="1"/>
</dbReference>
<organism evidence="6 7">
    <name type="scientific">Microbulbifer donghaiensis</name>
    <dbReference type="NCBI Taxonomy" id="494016"/>
    <lineage>
        <taxon>Bacteria</taxon>
        <taxon>Pseudomonadati</taxon>
        <taxon>Pseudomonadota</taxon>
        <taxon>Gammaproteobacteria</taxon>
        <taxon>Cellvibrionales</taxon>
        <taxon>Microbulbiferaceae</taxon>
        <taxon>Microbulbifer</taxon>
    </lineage>
</organism>
<dbReference type="STRING" id="494016.SAMN04487965_1292"/>
<dbReference type="InterPro" id="IPR014718">
    <property type="entry name" value="GH-type_carb-bd"/>
</dbReference>
<evidence type="ECO:0000256" key="3">
    <source>
        <dbReference type="ARBA" id="ARBA00023235"/>
    </source>
</evidence>
<dbReference type="Gene3D" id="2.70.98.10">
    <property type="match status" value="1"/>
</dbReference>
<dbReference type="AlphaFoldDB" id="A0A1M4YMJ9"/>
<sequence>MSEQIHTNFIEHTDSGALYNKPGLDLLLVQTPLCRAVIARQGAQLLEFQATDREPLLWLSPKAQFEPGKAVRGGIPLCLPWFGINRVDPAKPKHGLVRTQTWELAAAKELAGGDVELVFTFRHNGDELFAAPFFCEFTMRLGRELRLLLRLENLAEAAVEYSWAWHTYFPVESVREIEVHGLEHAEYLDNTRELARFRQEGSLTFPGEVDRVFENAPAHQKILTRNPITTHSDNCHSVITWNPGAELAATLADVGEHCGEFVCVEHGNAFADSWQLAAGEVAEAALTIQR</sequence>
<keyword evidence="3 4" id="KW-0413">Isomerase</keyword>
<gene>
    <name evidence="6" type="ORF">SAMN04487965_1292</name>
</gene>
<dbReference type="InterPro" id="IPR011013">
    <property type="entry name" value="Gal_mutarotase_sf_dom"/>
</dbReference>
<comment type="catalytic activity">
    <reaction evidence="1">
        <text>alpha-D-glucose 6-phosphate = beta-D-glucose 6-phosphate</text>
        <dbReference type="Rhea" id="RHEA:16249"/>
        <dbReference type="ChEBI" id="CHEBI:58225"/>
        <dbReference type="ChEBI" id="CHEBI:58247"/>
        <dbReference type="EC" id="5.1.3.15"/>
    </reaction>
</comment>
<dbReference type="PIRSF" id="PIRSF016020">
    <property type="entry name" value="PHexose_mutarotase"/>
    <property type="match status" value="1"/>
</dbReference>
<protein>
    <recommendedName>
        <fullName evidence="4">Putative glucose-6-phosphate 1-epimerase</fullName>
        <ecNumber evidence="4">5.1.3.15</ecNumber>
    </recommendedName>
</protein>